<name>A0A832J826_9GAMM</name>
<reference evidence="2" key="1">
    <citation type="journal article" date="2020" name="mSystems">
        <title>Genome- and Community-Level Interaction Insights into Carbon Utilization and Element Cycling Functions of Hydrothermarchaeota in Hydrothermal Sediment.</title>
        <authorList>
            <person name="Zhou Z."/>
            <person name="Liu Y."/>
            <person name="Xu W."/>
            <person name="Pan J."/>
            <person name="Luo Z.H."/>
            <person name="Li M."/>
        </authorList>
    </citation>
    <scope>NUCLEOTIDE SEQUENCE [LARGE SCALE GENOMIC DNA]</scope>
    <source>
        <strain evidence="2">HyVt-505</strain>
    </source>
</reference>
<evidence type="ECO:0000313" key="2">
    <source>
        <dbReference type="EMBL" id="HHJ80037.1"/>
    </source>
</evidence>
<dbReference type="AlphaFoldDB" id="A0A832J826"/>
<feature type="signal peptide" evidence="1">
    <location>
        <begin position="1"/>
        <end position="26"/>
    </location>
</feature>
<comment type="caution">
    <text evidence="2">The sequence shown here is derived from an EMBL/GenBank/DDBJ whole genome shotgun (WGS) entry which is preliminary data.</text>
</comment>
<feature type="chain" id="PRO_5032940455" description="DUF4426 domain-containing protein" evidence="1">
    <location>
        <begin position="27"/>
        <end position="172"/>
    </location>
</feature>
<organism evidence="2">
    <name type="scientific">Candidatus Tenderia electrophaga</name>
    <dbReference type="NCBI Taxonomy" id="1748243"/>
    <lineage>
        <taxon>Bacteria</taxon>
        <taxon>Pseudomonadati</taxon>
        <taxon>Pseudomonadota</taxon>
        <taxon>Gammaproteobacteria</taxon>
        <taxon>Candidatus Tenderiales</taxon>
        <taxon>Candidatus Tenderiaceae</taxon>
        <taxon>Candidatus Tenderia</taxon>
    </lineage>
</organism>
<evidence type="ECO:0000256" key="1">
    <source>
        <dbReference type="SAM" id="SignalP"/>
    </source>
</evidence>
<proteinExistence type="predicted"/>
<dbReference type="Proteomes" id="UP000885832">
    <property type="component" value="Unassembled WGS sequence"/>
</dbReference>
<keyword evidence="1" id="KW-0732">Signal</keyword>
<evidence type="ECO:0008006" key="3">
    <source>
        <dbReference type="Google" id="ProtNLM"/>
    </source>
</evidence>
<protein>
    <recommendedName>
        <fullName evidence="3">DUF4426 domain-containing protein</fullName>
    </recommendedName>
</protein>
<dbReference type="EMBL" id="DRNF01000016">
    <property type="protein sequence ID" value="HHJ80037.1"/>
    <property type="molecule type" value="Genomic_DNA"/>
</dbReference>
<gene>
    <name evidence="2" type="ORF">ENJ65_00220</name>
</gene>
<sequence>MLIRKHFFIPTLMFILALSAIQQSNAGDITSRATLTQATLELQRDLLIVREKHLKKERTGLHIYLNINNLTSSKPSSLSVNLANKQLLKKTFNEKQLKGLVNNGMQKLGSIDLPQGKHKLTIKFKTNQRTTTKTFALEKSAGRDNLKISLSKPLQQHTPEIIFKHETWAAVQ</sequence>
<accession>A0A832J826</accession>